<evidence type="ECO:0000313" key="3">
    <source>
        <dbReference type="EnsemblMetazoa" id="BGLB022535-PA"/>
    </source>
</evidence>
<dbReference type="GO" id="GO:0016567">
    <property type="term" value="P:protein ubiquitination"/>
    <property type="evidence" value="ECO:0007669"/>
    <property type="project" value="InterPro"/>
</dbReference>
<dbReference type="AlphaFoldDB" id="A0A2C9KR43"/>
<sequence length="99" mass="11430">MFNHNGDVIYAIQVDDEMSGNSDLMTRRDYASTLRTFDAIDYTNIGTFDLKTNSIFDVAIDRNDFYIGVIENTSHNDTESEEAFCRIYEIGKNREPEDQ</sequence>
<evidence type="ECO:0000256" key="1">
    <source>
        <dbReference type="ARBA" id="ARBA00004123"/>
    </source>
</evidence>
<name>A0A2C9KR43_BIOGL</name>
<dbReference type="VEuPathDB" id="VectorBase:BGLAX_038238"/>
<dbReference type="STRING" id="6526.A0A2C9KR43"/>
<dbReference type="GO" id="GO:0005634">
    <property type="term" value="C:nucleus"/>
    <property type="evidence" value="ECO:0007669"/>
    <property type="project" value="UniProtKB-SubCell"/>
</dbReference>
<evidence type="ECO:0000256" key="2">
    <source>
        <dbReference type="ARBA" id="ARBA00023242"/>
    </source>
</evidence>
<dbReference type="Gene3D" id="2.130.10.10">
    <property type="entry name" value="YVTN repeat-like/Quinoprotein amine dehydrogenase"/>
    <property type="match status" value="1"/>
</dbReference>
<dbReference type="GO" id="GO:0080008">
    <property type="term" value="C:Cul4-RING E3 ubiquitin ligase complex"/>
    <property type="evidence" value="ECO:0007669"/>
    <property type="project" value="TreeGrafter"/>
</dbReference>
<dbReference type="PANTHER" id="PTHR13129:SF4">
    <property type="entry name" value="DDB1- AND CUL4-ASSOCIATED FACTOR 1"/>
    <property type="match status" value="1"/>
</dbReference>
<proteinExistence type="predicted"/>
<dbReference type="EnsemblMetazoa" id="BGLB022535-RA">
    <property type="protein sequence ID" value="BGLB022535-PA"/>
    <property type="gene ID" value="BGLB022535"/>
</dbReference>
<gene>
    <name evidence="3" type="primary">106070361</name>
</gene>
<dbReference type="VEuPathDB" id="VectorBase:BGLB022535"/>
<protein>
    <submittedName>
        <fullName evidence="3">Uncharacterized protein</fullName>
    </submittedName>
</protein>
<dbReference type="InterPro" id="IPR015943">
    <property type="entry name" value="WD40/YVTN_repeat-like_dom_sf"/>
</dbReference>
<accession>A0A2C9KR43</accession>
<evidence type="ECO:0000313" key="4">
    <source>
        <dbReference type="Proteomes" id="UP000076420"/>
    </source>
</evidence>
<dbReference type="InterPro" id="IPR033270">
    <property type="entry name" value="VPRBP/DCAF1"/>
</dbReference>
<reference evidence="3" key="1">
    <citation type="submission" date="2020-05" db="UniProtKB">
        <authorList>
            <consortium name="EnsemblMetazoa"/>
        </authorList>
    </citation>
    <scope>IDENTIFICATION</scope>
    <source>
        <strain evidence="3">BB02</strain>
    </source>
</reference>
<dbReference type="Proteomes" id="UP000076420">
    <property type="component" value="Unassembled WGS sequence"/>
</dbReference>
<keyword evidence="2" id="KW-0539">Nucleus</keyword>
<dbReference type="KEGG" id="bgt:106070361"/>
<dbReference type="PANTHER" id="PTHR13129">
    <property type="entry name" value="VPRBP PROTEIN-RELATED"/>
    <property type="match status" value="1"/>
</dbReference>
<comment type="subcellular location">
    <subcellularLocation>
        <location evidence="1">Nucleus</location>
    </subcellularLocation>
</comment>
<organism evidence="3 4">
    <name type="scientific">Biomphalaria glabrata</name>
    <name type="common">Bloodfluke planorb</name>
    <name type="synonym">Freshwater snail</name>
    <dbReference type="NCBI Taxonomy" id="6526"/>
    <lineage>
        <taxon>Eukaryota</taxon>
        <taxon>Metazoa</taxon>
        <taxon>Spiralia</taxon>
        <taxon>Lophotrochozoa</taxon>
        <taxon>Mollusca</taxon>
        <taxon>Gastropoda</taxon>
        <taxon>Heterobranchia</taxon>
        <taxon>Euthyneura</taxon>
        <taxon>Panpulmonata</taxon>
        <taxon>Hygrophila</taxon>
        <taxon>Lymnaeoidea</taxon>
        <taxon>Planorbidae</taxon>
        <taxon>Biomphalaria</taxon>
    </lineage>
</organism>